<evidence type="ECO:0000313" key="3">
    <source>
        <dbReference type="Proteomes" id="UP001352852"/>
    </source>
</evidence>
<reference evidence="2 3" key="1">
    <citation type="submission" date="2021-06" db="EMBL/GenBank/DDBJ databases">
        <authorList>
            <person name="Palmer J.M."/>
        </authorList>
    </citation>
    <scope>NUCLEOTIDE SEQUENCE [LARGE SCALE GENOMIC DNA]</scope>
    <source>
        <strain evidence="2 3">CL_MEX2019</strain>
        <tissue evidence="2">Muscle</tissue>
    </source>
</reference>
<protein>
    <submittedName>
        <fullName evidence="2">Uncharacterized protein</fullName>
    </submittedName>
</protein>
<dbReference type="EMBL" id="JAHUTJ010027977">
    <property type="protein sequence ID" value="MED6275506.1"/>
    <property type="molecule type" value="Genomic_DNA"/>
</dbReference>
<dbReference type="Proteomes" id="UP001352852">
    <property type="component" value="Unassembled WGS sequence"/>
</dbReference>
<evidence type="ECO:0000256" key="1">
    <source>
        <dbReference type="SAM" id="MobiDB-lite"/>
    </source>
</evidence>
<evidence type="ECO:0000313" key="2">
    <source>
        <dbReference type="EMBL" id="MED6275506.1"/>
    </source>
</evidence>
<sequence>MKLPSSKHCAAEGDGKKMDQPPPFRNPFVHALKFTPLEKAKFNSLPWVSTCIVGFKAPFTAGTNICKRRD</sequence>
<gene>
    <name evidence="2" type="ORF">CHARACLAT_027165</name>
</gene>
<accession>A0ABU7DM52</accession>
<comment type="caution">
    <text evidence="2">The sequence shown here is derived from an EMBL/GenBank/DDBJ whole genome shotgun (WGS) entry which is preliminary data.</text>
</comment>
<feature type="region of interest" description="Disordered" evidence="1">
    <location>
        <begin position="1"/>
        <end position="22"/>
    </location>
</feature>
<proteinExistence type="predicted"/>
<organism evidence="2 3">
    <name type="scientific">Characodon lateralis</name>
    <dbReference type="NCBI Taxonomy" id="208331"/>
    <lineage>
        <taxon>Eukaryota</taxon>
        <taxon>Metazoa</taxon>
        <taxon>Chordata</taxon>
        <taxon>Craniata</taxon>
        <taxon>Vertebrata</taxon>
        <taxon>Euteleostomi</taxon>
        <taxon>Actinopterygii</taxon>
        <taxon>Neopterygii</taxon>
        <taxon>Teleostei</taxon>
        <taxon>Neoteleostei</taxon>
        <taxon>Acanthomorphata</taxon>
        <taxon>Ovalentaria</taxon>
        <taxon>Atherinomorphae</taxon>
        <taxon>Cyprinodontiformes</taxon>
        <taxon>Goodeidae</taxon>
        <taxon>Characodon</taxon>
    </lineage>
</organism>
<keyword evidence="3" id="KW-1185">Reference proteome</keyword>
<name>A0ABU7DM52_9TELE</name>
<feature type="compositionally biased region" description="Basic and acidic residues" evidence="1">
    <location>
        <begin position="9"/>
        <end position="19"/>
    </location>
</feature>